<dbReference type="AlphaFoldDB" id="A0A3M7QGX9"/>
<sequence>MRYAHAACASVLYGVVSKEDGDIELTNISIELSDEEQKSIIPSKEQLEKVLNCIISTKVNWWLTNHHTGQGRIQGYAREMARVVFHKTEQELDEPGLVEFVNTVGHWCSTCLILKKLGVKGVRAVQSLHPIKDLNGTDDLRNMLNHPPAGTGRLKVAFSAIKHLIVHHIAPFCSVIVDAPKIVFKYKLVMNDPAKYHIRAKYLTGDDRVEFDDQEAAFLLGRLGTFIKHFALYSSLACSPHLSVGSGRNRIWKNTDYRDYDASFDELCRIYKSRSMNVSGETSNRMLLDQLSFSLGLSSIRSASVFTSSIKILSEMN</sequence>
<comment type="caution">
    <text evidence="1">The sequence shown here is derived from an EMBL/GenBank/DDBJ whole genome shotgun (WGS) entry which is preliminary data.</text>
</comment>
<evidence type="ECO:0000313" key="1">
    <source>
        <dbReference type="EMBL" id="RNA10539.1"/>
    </source>
</evidence>
<keyword evidence="1" id="KW-0808">Transferase</keyword>
<evidence type="ECO:0000313" key="2">
    <source>
        <dbReference type="Proteomes" id="UP000276133"/>
    </source>
</evidence>
<gene>
    <name evidence="1" type="ORF">BpHYR1_045637</name>
</gene>
<protein>
    <submittedName>
        <fullName evidence="1">Group ii intron reverse transcriptase maturase</fullName>
    </submittedName>
</protein>
<keyword evidence="1" id="KW-0548">Nucleotidyltransferase</keyword>
<organism evidence="1 2">
    <name type="scientific">Brachionus plicatilis</name>
    <name type="common">Marine rotifer</name>
    <name type="synonym">Brachionus muelleri</name>
    <dbReference type="NCBI Taxonomy" id="10195"/>
    <lineage>
        <taxon>Eukaryota</taxon>
        <taxon>Metazoa</taxon>
        <taxon>Spiralia</taxon>
        <taxon>Gnathifera</taxon>
        <taxon>Rotifera</taxon>
        <taxon>Eurotatoria</taxon>
        <taxon>Monogononta</taxon>
        <taxon>Pseudotrocha</taxon>
        <taxon>Ploima</taxon>
        <taxon>Brachionidae</taxon>
        <taxon>Brachionus</taxon>
    </lineage>
</organism>
<dbReference type="EMBL" id="REGN01006163">
    <property type="protein sequence ID" value="RNA10539.1"/>
    <property type="molecule type" value="Genomic_DNA"/>
</dbReference>
<reference evidence="1 2" key="1">
    <citation type="journal article" date="2018" name="Sci. Rep.">
        <title>Genomic signatures of local adaptation to the degree of environmental predictability in rotifers.</title>
        <authorList>
            <person name="Franch-Gras L."/>
            <person name="Hahn C."/>
            <person name="Garcia-Roger E.M."/>
            <person name="Carmona M.J."/>
            <person name="Serra M."/>
            <person name="Gomez A."/>
        </authorList>
    </citation>
    <scope>NUCLEOTIDE SEQUENCE [LARGE SCALE GENOMIC DNA]</scope>
    <source>
        <strain evidence="1">HYR1</strain>
    </source>
</reference>
<dbReference type="Proteomes" id="UP000276133">
    <property type="component" value="Unassembled WGS sequence"/>
</dbReference>
<dbReference type="OrthoDB" id="10071906at2759"/>
<accession>A0A3M7QGX9</accession>
<dbReference type="GO" id="GO:0003964">
    <property type="term" value="F:RNA-directed DNA polymerase activity"/>
    <property type="evidence" value="ECO:0007669"/>
    <property type="project" value="UniProtKB-KW"/>
</dbReference>
<keyword evidence="2" id="KW-1185">Reference proteome</keyword>
<name>A0A3M7QGX9_BRAPC</name>
<proteinExistence type="predicted"/>
<keyword evidence="1" id="KW-0695">RNA-directed DNA polymerase</keyword>